<dbReference type="InterPro" id="IPR001810">
    <property type="entry name" value="F-box_dom"/>
</dbReference>
<dbReference type="EMBL" id="LR031570">
    <property type="protein sequence ID" value="VDC71935.1"/>
    <property type="molecule type" value="Genomic_DNA"/>
</dbReference>
<dbReference type="Proteomes" id="UP000011750">
    <property type="component" value="Chromosome A05"/>
</dbReference>
<dbReference type="Gramene" id="Bra031253.1">
    <property type="protein sequence ID" value="Bra031253.1-P"/>
    <property type="gene ID" value="Bra031253"/>
</dbReference>
<dbReference type="InterPro" id="IPR006527">
    <property type="entry name" value="F-box-assoc_dom_typ1"/>
</dbReference>
<dbReference type="InterPro" id="IPR050796">
    <property type="entry name" value="SCF_F-box_component"/>
</dbReference>
<evidence type="ECO:0000259" key="1">
    <source>
        <dbReference type="PROSITE" id="PS50181"/>
    </source>
</evidence>
<reference evidence="5" key="1">
    <citation type="journal article" date="2011" name="Nat. Genet.">
        <title>The genome of the mesopolyploid crop species Brassica rapa.</title>
        <authorList>
            <consortium name="Brassica rapa Genome Sequencing Project Consortium"/>
            <person name="Wang X."/>
            <person name="Wang H."/>
            <person name="Wang J."/>
            <person name="Sun R."/>
            <person name="Wu J."/>
            <person name="Liu S."/>
            <person name="Bai Y."/>
            <person name="Mun J.H."/>
            <person name="Bancroft I."/>
            <person name="Cheng F."/>
            <person name="Huang S."/>
            <person name="Li X."/>
            <person name="Hua W."/>
            <person name="Wang J."/>
            <person name="Wang X."/>
            <person name="Freeling M."/>
            <person name="Pires J.C."/>
            <person name="Paterson A.H."/>
            <person name="Chalhoub B."/>
            <person name="Wang B."/>
            <person name="Hayward A."/>
            <person name="Sharpe A.G."/>
            <person name="Park B.S."/>
            <person name="Weisshaar B."/>
            <person name="Liu B."/>
            <person name="Li B."/>
            <person name="Liu B."/>
            <person name="Tong C."/>
            <person name="Song C."/>
            <person name="Duran C."/>
            <person name="Peng C."/>
            <person name="Geng C."/>
            <person name="Koh C."/>
            <person name="Lin C."/>
            <person name="Edwards D."/>
            <person name="Mu D."/>
            <person name="Shen D."/>
            <person name="Soumpourou E."/>
            <person name="Li F."/>
            <person name="Fraser F."/>
            <person name="Conant G."/>
            <person name="Lassalle G."/>
            <person name="King G.J."/>
            <person name="Bonnema G."/>
            <person name="Tang H."/>
            <person name="Wang H."/>
            <person name="Belcram H."/>
            <person name="Zhou H."/>
            <person name="Hirakawa H."/>
            <person name="Abe H."/>
            <person name="Guo H."/>
            <person name="Wang H."/>
            <person name="Jin H."/>
            <person name="Parkin I.A."/>
            <person name="Batley J."/>
            <person name="Kim J.S."/>
            <person name="Just J."/>
            <person name="Li J."/>
            <person name="Xu J."/>
            <person name="Deng J."/>
            <person name="Kim J.A."/>
            <person name="Li J."/>
            <person name="Yu J."/>
            <person name="Meng J."/>
            <person name="Wang J."/>
            <person name="Min J."/>
            <person name="Poulain J."/>
            <person name="Wang J."/>
            <person name="Hatakeyama K."/>
            <person name="Wu K."/>
            <person name="Wang L."/>
            <person name="Fang L."/>
            <person name="Trick M."/>
            <person name="Links M.G."/>
            <person name="Zhao M."/>
            <person name="Jin M."/>
            <person name="Ramchiary N."/>
            <person name="Drou N."/>
            <person name="Berkman P.J."/>
            <person name="Cai Q."/>
            <person name="Huang Q."/>
            <person name="Li R."/>
            <person name="Tabata S."/>
            <person name="Cheng S."/>
            <person name="Zhang S."/>
            <person name="Zhang S."/>
            <person name="Huang S."/>
            <person name="Sato S."/>
            <person name="Sun S."/>
            <person name="Kwon S.J."/>
            <person name="Choi S.R."/>
            <person name="Lee T.H."/>
            <person name="Fan W."/>
            <person name="Zhao X."/>
            <person name="Tan X."/>
            <person name="Xu X."/>
            <person name="Wang Y."/>
            <person name="Qiu Y."/>
            <person name="Yin Y."/>
            <person name="Li Y."/>
            <person name="Du Y."/>
            <person name="Liao Y."/>
            <person name="Lim Y."/>
            <person name="Narusaka Y."/>
            <person name="Wang Y."/>
            <person name="Wang Z."/>
            <person name="Li Z."/>
            <person name="Wang Z."/>
            <person name="Xiong Z."/>
            <person name="Zhang Z."/>
        </authorList>
    </citation>
    <scope>NUCLEOTIDE SEQUENCE [LARGE SCALE GENOMIC DNA]</scope>
    <source>
        <strain evidence="5">cv. Chiifu-401-42</strain>
    </source>
</reference>
<dbReference type="AlphaFoldDB" id="A0A3P5Z7T1"/>
<dbReference type="PANTHER" id="PTHR31672">
    <property type="entry name" value="BNACNNG10540D PROTEIN"/>
    <property type="match status" value="1"/>
</dbReference>
<reference evidence="3" key="3">
    <citation type="submission" date="2018-11" db="EMBL/GenBank/DDBJ databases">
        <authorList>
            <consortium name="Genoscope - CEA"/>
            <person name="William W."/>
        </authorList>
    </citation>
    <scope>NUCLEOTIDE SEQUENCE</scope>
</reference>
<gene>
    <name evidence="3" type="ORF">BRAA05T21649Z</name>
    <name evidence="2" type="ORF">BRAPAZ1V2_A05P33630.2</name>
</gene>
<accession>A0A3P5Z7T1</accession>
<dbReference type="EnsemblPlants" id="Bra031253.1">
    <property type="protein sequence ID" value="Bra031253.1-P"/>
    <property type="gene ID" value="Bra031253"/>
</dbReference>
<evidence type="ECO:0000313" key="5">
    <source>
        <dbReference type="Proteomes" id="UP000011750"/>
    </source>
</evidence>
<dbReference type="Proteomes" id="UP000694005">
    <property type="component" value="Chromosome A05"/>
</dbReference>
<dbReference type="SMART" id="SM00256">
    <property type="entry name" value="FBOX"/>
    <property type="match status" value="1"/>
</dbReference>
<proteinExistence type="predicted"/>
<keyword evidence="5" id="KW-1185">Reference proteome</keyword>
<evidence type="ECO:0000313" key="2">
    <source>
        <dbReference type="EMBL" id="CAG7876842.1"/>
    </source>
</evidence>
<dbReference type="EMBL" id="LS974621">
    <property type="protein sequence ID" value="CAG7876842.1"/>
    <property type="molecule type" value="Genomic_DNA"/>
</dbReference>
<dbReference type="InterPro" id="IPR017451">
    <property type="entry name" value="F-box-assoc_interact_dom"/>
</dbReference>
<dbReference type="PANTHER" id="PTHR31672:SF13">
    <property type="entry name" value="F-BOX PROTEIN CPR30-LIKE"/>
    <property type="match status" value="1"/>
</dbReference>
<organism evidence="3">
    <name type="scientific">Brassica campestris</name>
    <name type="common">Field mustard</name>
    <dbReference type="NCBI Taxonomy" id="3711"/>
    <lineage>
        <taxon>Eukaryota</taxon>
        <taxon>Viridiplantae</taxon>
        <taxon>Streptophyta</taxon>
        <taxon>Embryophyta</taxon>
        <taxon>Tracheophyta</taxon>
        <taxon>Spermatophyta</taxon>
        <taxon>Magnoliopsida</taxon>
        <taxon>eudicotyledons</taxon>
        <taxon>Gunneridae</taxon>
        <taxon>Pentapetalae</taxon>
        <taxon>rosids</taxon>
        <taxon>malvids</taxon>
        <taxon>Brassicales</taxon>
        <taxon>Brassicaceae</taxon>
        <taxon>Brassiceae</taxon>
        <taxon>Brassica</taxon>
    </lineage>
</organism>
<dbReference type="Pfam" id="PF00646">
    <property type="entry name" value="F-box"/>
    <property type="match status" value="1"/>
</dbReference>
<protein>
    <recommendedName>
        <fullName evidence="1">F-box domain-containing protein</fullName>
    </recommendedName>
</protein>
<dbReference type="OMA" id="WMATKIN"/>
<dbReference type="InterPro" id="IPR036047">
    <property type="entry name" value="F-box-like_dom_sf"/>
</dbReference>
<dbReference type="Gramene" id="A05p33630.2_BraZ1">
    <property type="protein sequence ID" value="A05p33630.2_BraZ1.CDS"/>
    <property type="gene ID" value="A05g33630.2_BraZ1"/>
</dbReference>
<dbReference type="SUPFAM" id="SSF81383">
    <property type="entry name" value="F-box domain"/>
    <property type="match status" value="1"/>
</dbReference>
<dbReference type="PROSITE" id="PS50181">
    <property type="entry name" value="FBOX"/>
    <property type="match status" value="1"/>
</dbReference>
<feature type="domain" description="F-box" evidence="1">
    <location>
        <begin position="26"/>
        <end position="78"/>
    </location>
</feature>
<name>A0A3P5Z7T1_BRACM</name>
<dbReference type="CDD" id="cd22157">
    <property type="entry name" value="F-box_AtFBW1-like"/>
    <property type="match status" value="1"/>
</dbReference>
<dbReference type="NCBIfam" id="TIGR01640">
    <property type="entry name" value="F_box_assoc_1"/>
    <property type="match status" value="1"/>
</dbReference>
<dbReference type="Gene3D" id="1.20.1280.50">
    <property type="match status" value="1"/>
</dbReference>
<evidence type="ECO:0000313" key="3">
    <source>
        <dbReference type="EMBL" id="VDC71935.1"/>
    </source>
</evidence>
<evidence type="ECO:0000313" key="4">
    <source>
        <dbReference type="EnsemblPlants" id="Bra031253.1-P"/>
    </source>
</evidence>
<dbReference type="HOGENOM" id="CLU_034692_0_0_1"/>
<sequence>MLKRRLLLKMMKRRRRSLTTEKVKKRRNTVYLPEDLLVEILSRVPKTSLARFQSTSKGWNALIKRDGRLVNNSLFVMVIYSKVYLVRFNLHGIHDKNNVGKVISQFSLNDPLSSSSLKEVGETSRIIRRLNSNYKFDTYALGKSSSNNEYKILRVKHHEPCLVEYETYDFTSNSWSVVGETRDWFIPGDWRDGTSMDGNTYWLTNKYSPTGTRNAALQCFDFTKERFGLVSLPGDTLSYNVFALSVTREEQNLCLLASSHDEEVHDADVWMATKINGARDMSWSKLLTVKRTHSQQLLGFRKWMSFMVNRDHE</sequence>
<reference evidence="4" key="4">
    <citation type="submission" date="2023-03" db="UniProtKB">
        <authorList>
            <consortium name="EnsemblPlants"/>
        </authorList>
    </citation>
    <scope>IDENTIFICATION</scope>
    <source>
        <strain evidence="4">cv. Chiifu-401-42</strain>
    </source>
</reference>
<accession>M4ER30</accession>
<reference evidence="5" key="2">
    <citation type="journal article" date="2018" name="Hortic Res">
        <title>Improved Brassica rapa reference genome by single-molecule sequencing and chromosome conformation capture technologies.</title>
        <authorList>
            <person name="Zhang L."/>
            <person name="Cai X."/>
            <person name="Wu J."/>
            <person name="Liu M."/>
            <person name="Grob S."/>
            <person name="Cheng F."/>
            <person name="Liang J."/>
            <person name="Cai C."/>
            <person name="Liu Z."/>
            <person name="Liu B."/>
            <person name="Wang F."/>
            <person name="Li S."/>
            <person name="Liu F."/>
            <person name="Li X."/>
            <person name="Cheng L."/>
            <person name="Yang W."/>
            <person name="Li M.H."/>
            <person name="Grossniklaus U."/>
            <person name="Zheng H."/>
            <person name="Wang X."/>
        </authorList>
    </citation>
    <scope>NUCLEOTIDE SEQUENCE [LARGE SCALE GENOMIC DNA]</scope>
    <source>
        <strain evidence="5">cv. Chiifu-401-42</strain>
    </source>
</reference>
<dbReference type="Pfam" id="PF07734">
    <property type="entry name" value="FBA_1"/>
    <property type="match status" value="1"/>
</dbReference>